<dbReference type="AlphaFoldDB" id="A0AAW1MML8"/>
<evidence type="ECO:0000313" key="3">
    <source>
        <dbReference type="Proteomes" id="UP001458880"/>
    </source>
</evidence>
<evidence type="ECO:0000313" key="2">
    <source>
        <dbReference type="EMBL" id="KAK9747285.1"/>
    </source>
</evidence>
<name>A0AAW1MML8_POPJA</name>
<proteinExistence type="predicted"/>
<dbReference type="EMBL" id="JASPKY010000032">
    <property type="protein sequence ID" value="KAK9747285.1"/>
    <property type="molecule type" value="Genomic_DNA"/>
</dbReference>
<sequence length="251" mass="30091">MENFQRPCTHNGPTFKCLKIRRSDIIAARKKNQIPDKHVQDRKLSYFCKVSDPKRHKEKYKANCRNKHVQDRKLSYFCKVSDPKRHKEKYKANCRNQHVLSAKYQMVRANGKIHRVCLKMILQCFGISLKRLHTITRNIRFGYDIKERRGEDRRSNENKEKREEVKKEKTGVQTRTRKREKRLKSILESFVPQKAIRFSFKGAECQRKELLLDEPHLDSSTSQEENEPCDCNEESRCWWCLYITLKINIVF</sequence>
<feature type="compositionally biased region" description="Basic and acidic residues" evidence="1">
    <location>
        <begin position="150"/>
        <end position="170"/>
    </location>
</feature>
<gene>
    <name evidence="2" type="ORF">QE152_g5470</name>
</gene>
<keyword evidence="3" id="KW-1185">Reference proteome</keyword>
<protein>
    <submittedName>
        <fullName evidence="2">Uncharacterized protein</fullName>
    </submittedName>
</protein>
<comment type="caution">
    <text evidence="2">The sequence shown here is derived from an EMBL/GenBank/DDBJ whole genome shotgun (WGS) entry which is preliminary data.</text>
</comment>
<organism evidence="2 3">
    <name type="scientific">Popillia japonica</name>
    <name type="common">Japanese beetle</name>
    <dbReference type="NCBI Taxonomy" id="7064"/>
    <lineage>
        <taxon>Eukaryota</taxon>
        <taxon>Metazoa</taxon>
        <taxon>Ecdysozoa</taxon>
        <taxon>Arthropoda</taxon>
        <taxon>Hexapoda</taxon>
        <taxon>Insecta</taxon>
        <taxon>Pterygota</taxon>
        <taxon>Neoptera</taxon>
        <taxon>Endopterygota</taxon>
        <taxon>Coleoptera</taxon>
        <taxon>Polyphaga</taxon>
        <taxon>Scarabaeiformia</taxon>
        <taxon>Scarabaeidae</taxon>
        <taxon>Rutelinae</taxon>
        <taxon>Popillia</taxon>
    </lineage>
</organism>
<dbReference type="Proteomes" id="UP001458880">
    <property type="component" value="Unassembled WGS sequence"/>
</dbReference>
<evidence type="ECO:0000256" key="1">
    <source>
        <dbReference type="SAM" id="MobiDB-lite"/>
    </source>
</evidence>
<accession>A0AAW1MML8</accession>
<feature type="region of interest" description="Disordered" evidence="1">
    <location>
        <begin position="150"/>
        <end position="178"/>
    </location>
</feature>
<reference evidence="2 3" key="1">
    <citation type="journal article" date="2024" name="BMC Genomics">
        <title>De novo assembly and annotation of Popillia japonica's genome with initial clues to its potential as an invasive pest.</title>
        <authorList>
            <person name="Cucini C."/>
            <person name="Boschi S."/>
            <person name="Funari R."/>
            <person name="Cardaioli E."/>
            <person name="Iannotti N."/>
            <person name="Marturano G."/>
            <person name="Paoli F."/>
            <person name="Bruttini M."/>
            <person name="Carapelli A."/>
            <person name="Frati F."/>
            <person name="Nardi F."/>
        </authorList>
    </citation>
    <scope>NUCLEOTIDE SEQUENCE [LARGE SCALE GENOMIC DNA]</scope>
    <source>
        <strain evidence="2">DMR45628</strain>
    </source>
</reference>